<evidence type="ECO:0000256" key="2">
    <source>
        <dbReference type="SAM" id="SignalP"/>
    </source>
</evidence>
<evidence type="ECO:0000313" key="5">
    <source>
        <dbReference type="Proteomes" id="UP001255416"/>
    </source>
</evidence>
<dbReference type="Pfam" id="PF00089">
    <property type="entry name" value="Trypsin"/>
    <property type="match status" value="1"/>
</dbReference>
<sequence length="273" mass="29026">MTVAIRYSVVLAIASLFLLPALANAQSTRLTRLSDRDDLLGWEAVGRLDIRGRGYCSGTLIAPDLVLTAAHCVYDKQTNVLHDPQTPSFRAGLRDGVAIAERAVSQIAVTEQFVPGAALTTEQVRHDVALLRLAKPIVSSDADPFILHSGQAIGTTVSVTSYGQGRSEALSRQRSCNIIAATDDVMAFDCDVTFGSSGAPVFALVGSRGRIVSVISGVGTLDGHPVSLGPYLPANVARLKVQLRNAPRPVPDQIKRLSVGDRNQSTGAKFIRN</sequence>
<keyword evidence="1 2" id="KW-0732">Signal</keyword>
<dbReference type="EC" id="3.4.21.-" evidence="4"/>
<proteinExistence type="predicted"/>
<dbReference type="EMBL" id="JASMWN010000020">
    <property type="protein sequence ID" value="MDU9006112.1"/>
    <property type="molecule type" value="Genomic_DNA"/>
</dbReference>
<accession>A0ABU3VIV1</accession>
<dbReference type="InterPro" id="IPR050966">
    <property type="entry name" value="Glutamyl_endopeptidase"/>
</dbReference>
<keyword evidence="4" id="KW-0378">Hydrolase</keyword>
<feature type="chain" id="PRO_5047179921" evidence="2">
    <location>
        <begin position="26"/>
        <end position="273"/>
    </location>
</feature>
<dbReference type="Gene3D" id="2.40.10.10">
    <property type="entry name" value="Trypsin-like serine proteases"/>
    <property type="match status" value="2"/>
</dbReference>
<dbReference type="InterPro" id="IPR043504">
    <property type="entry name" value="Peptidase_S1_PA_chymotrypsin"/>
</dbReference>
<dbReference type="InterPro" id="IPR018114">
    <property type="entry name" value="TRYPSIN_HIS"/>
</dbReference>
<evidence type="ECO:0000256" key="1">
    <source>
        <dbReference type="ARBA" id="ARBA00022729"/>
    </source>
</evidence>
<dbReference type="SMART" id="SM00020">
    <property type="entry name" value="Tryp_SPc"/>
    <property type="match status" value="1"/>
</dbReference>
<gene>
    <name evidence="4" type="ORF">QO231_19955</name>
</gene>
<dbReference type="SUPFAM" id="SSF50494">
    <property type="entry name" value="Trypsin-like serine proteases"/>
    <property type="match status" value="1"/>
</dbReference>
<comment type="caution">
    <text evidence="4">The sequence shown here is derived from an EMBL/GenBank/DDBJ whole genome shotgun (WGS) entry which is preliminary data.</text>
</comment>
<dbReference type="GO" id="GO:0016787">
    <property type="term" value="F:hydrolase activity"/>
    <property type="evidence" value="ECO:0007669"/>
    <property type="project" value="UniProtKB-KW"/>
</dbReference>
<dbReference type="PANTHER" id="PTHR15462:SF8">
    <property type="entry name" value="SERINE PROTEASE"/>
    <property type="match status" value="1"/>
</dbReference>
<reference evidence="5" key="1">
    <citation type="submission" date="2023-05" db="EMBL/GenBank/DDBJ databases">
        <title>Sedimentitalea sp. nov. JM2-8.</title>
        <authorList>
            <person name="Huang J."/>
        </authorList>
    </citation>
    <scope>NUCLEOTIDE SEQUENCE [LARGE SCALE GENOMIC DNA]</scope>
    <source>
        <strain evidence="5">KHS03</strain>
    </source>
</reference>
<dbReference type="PROSITE" id="PS50240">
    <property type="entry name" value="TRYPSIN_DOM"/>
    <property type="match status" value="1"/>
</dbReference>
<protein>
    <submittedName>
        <fullName evidence="4">Trypsin-like serine protease</fullName>
        <ecNumber evidence="4">3.4.21.-</ecNumber>
    </submittedName>
</protein>
<feature type="domain" description="Peptidase S1" evidence="3">
    <location>
        <begin position="42"/>
        <end position="259"/>
    </location>
</feature>
<organism evidence="4 5">
    <name type="scientific">Sedimentitalea todarodis</name>
    <dbReference type="NCBI Taxonomy" id="1631240"/>
    <lineage>
        <taxon>Bacteria</taxon>
        <taxon>Pseudomonadati</taxon>
        <taxon>Pseudomonadota</taxon>
        <taxon>Alphaproteobacteria</taxon>
        <taxon>Rhodobacterales</taxon>
        <taxon>Paracoccaceae</taxon>
        <taxon>Sedimentitalea</taxon>
    </lineage>
</organism>
<keyword evidence="5" id="KW-1185">Reference proteome</keyword>
<dbReference type="RefSeq" id="WP_316780583.1">
    <property type="nucleotide sequence ID" value="NZ_JASMWN010000020.1"/>
</dbReference>
<dbReference type="PRINTS" id="PR00722">
    <property type="entry name" value="CHYMOTRYPSIN"/>
</dbReference>
<dbReference type="PANTHER" id="PTHR15462">
    <property type="entry name" value="SERINE PROTEASE"/>
    <property type="match status" value="1"/>
</dbReference>
<dbReference type="InterPro" id="IPR009003">
    <property type="entry name" value="Peptidase_S1_PA"/>
</dbReference>
<evidence type="ECO:0000259" key="3">
    <source>
        <dbReference type="PROSITE" id="PS50240"/>
    </source>
</evidence>
<name>A0ABU3VIV1_9RHOB</name>
<dbReference type="Proteomes" id="UP001255416">
    <property type="component" value="Unassembled WGS sequence"/>
</dbReference>
<feature type="signal peptide" evidence="2">
    <location>
        <begin position="1"/>
        <end position="25"/>
    </location>
</feature>
<dbReference type="InterPro" id="IPR001254">
    <property type="entry name" value="Trypsin_dom"/>
</dbReference>
<dbReference type="InterPro" id="IPR001314">
    <property type="entry name" value="Peptidase_S1A"/>
</dbReference>
<dbReference type="PROSITE" id="PS00134">
    <property type="entry name" value="TRYPSIN_HIS"/>
    <property type="match status" value="1"/>
</dbReference>
<evidence type="ECO:0000313" key="4">
    <source>
        <dbReference type="EMBL" id="MDU9006112.1"/>
    </source>
</evidence>